<dbReference type="SUPFAM" id="SSF46785">
    <property type="entry name" value="Winged helix' DNA-binding domain"/>
    <property type="match status" value="1"/>
</dbReference>
<organism evidence="6 7">
    <name type="scientific">Paenibacillus beijingensis</name>
    <dbReference type="NCBI Taxonomy" id="1126833"/>
    <lineage>
        <taxon>Bacteria</taxon>
        <taxon>Bacillati</taxon>
        <taxon>Bacillota</taxon>
        <taxon>Bacilli</taxon>
        <taxon>Bacillales</taxon>
        <taxon>Paenibacillaceae</taxon>
        <taxon>Paenibacillus</taxon>
    </lineage>
</organism>
<evidence type="ECO:0008006" key="8">
    <source>
        <dbReference type="Google" id="ProtNLM"/>
    </source>
</evidence>
<dbReference type="EMBL" id="CP011058">
    <property type="protein sequence ID" value="AJY76224.1"/>
    <property type="molecule type" value="Genomic_DNA"/>
</dbReference>
<evidence type="ECO:0000256" key="2">
    <source>
        <dbReference type="ARBA" id="ARBA00023125"/>
    </source>
</evidence>
<dbReference type="GO" id="GO:0045892">
    <property type="term" value="P:negative regulation of DNA-templated transcription"/>
    <property type="evidence" value="ECO:0007669"/>
    <property type="project" value="UniProtKB-ARBA"/>
</dbReference>
<dbReference type="AlphaFoldDB" id="A0A0D5NLM7"/>
<dbReference type="GO" id="GO:0003677">
    <property type="term" value="F:DNA binding"/>
    <property type="evidence" value="ECO:0007669"/>
    <property type="project" value="UniProtKB-KW"/>
</dbReference>
<dbReference type="InterPro" id="IPR005471">
    <property type="entry name" value="Tscrpt_reg_IclR_N"/>
</dbReference>
<protein>
    <recommendedName>
        <fullName evidence="8">IclR family transcriptional regulator</fullName>
    </recommendedName>
</protein>
<dbReference type="InterPro" id="IPR036388">
    <property type="entry name" value="WH-like_DNA-bd_sf"/>
</dbReference>
<feature type="domain" description="IclR-ED" evidence="5">
    <location>
        <begin position="63"/>
        <end position="246"/>
    </location>
</feature>
<dbReference type="RefSeq" id="WP_045671652.1">
    <property type="nucleotide sequence ID" value="NZ_CP011058.1"/>
</dbReference>
<reference evidence="7" key="2">
    <citation type="submission" date="2015-03" db="EMBL/GenBank/DDBJ databases">
        <title>Genome sequence of Paenibacillus beijingensis strain DSM 24997T.</title>
        <authorList>
            <person name="Kwak Y."/>
            <person name="Shin J.-H."/>
        </authorList>
    </citation>
    <scope>NUCLEOTIDE SEQUENCE [LARGE SCALE GENOMIC DNA]</scope>
    <source>
        <strain evidence="7">DSM 24997</strain>
    </source>
</reference>
<accession>A0A0D5NLM7</accession>
<dbReference type="PROSITE" id="PS51077">
    <property type="entry name" value="HTH_ICLR"/>
    <property type="match status" value="1"/>
</dbReference>
<gene>
    <name evidence="6" type="ORF">VN24_18735</name>
</gene>
<dbReference type="PANTHER" id="PTHR30136">
    <property type="entry name" value="HELIX-TURN-HELIX TRANSCRIPTIONAL REGULATOR, ICLR FAMILY"/>
    <property type="match status" value="1"/>
</dbReference>
<name>A0A0D5NLM7_9BACL</name>
<keyword evidence="3" id="KW-0804">Transcription</keyword>
<dbReference type="OrthoDB" id="9791752at2"/>
<proteinExistence type="predicted"/>
<sequence>MSQYELATLKKGLMILEALQQTDRMTSTELMRAFGLNKSTTFRLLYTLESMGYVKKEDHAYRATEKAGKPASPSNPRLDWQSVPPLYQLSREIGETLYVGILHGTNMVTTQVVEGTHTMRIHSQVGEQAPAHLSAFGKAILAFLDENKREAILKQLNLQKNTKNTFVDPHLLKEHLKVIRQQGYAVDDEETEIGLRCIAAPVFYHGEVIAAIALSGPSARLTKQKDRTFSKKLLECSNQISEQLEIMR</sequence>
<dbReference type="PROSITE" id="PS51078">
    <property type="entry name" value="ICLR_ED"/>
    <property type="match status" value="1"/>
</dbReference>
<dbReference type="Pfam" id="PF09339">
    <property type="entry name" value="HTH_IclR"/>
    <property type="match status" value="1"/>
</dbReference>
<dbReference type="HOGENOM" id="CLU_062618_7_1_9"/>
<dbReference type="STRING" id="1126833.VN24_18735"/>
<dbReference type="InterPro" id="IPR029016">
    <property type="entry name" value="GAF-like_dom_sf"/>
</dbReference>
<dbReference type="SUPFAM" id="SSF55781">
    <property type="entry name" value="GAF domain-like"/>
    <property type="match status" value="1"/>
</dbReference>
<keyword evidence="2" id="KW-0238">DNA-binding</keyword>
<dbReference type="Gene3D" id="1.10.10.10">
    <property type="entry name" value="Winged helix-like DNA-binding domain superfamily/Winged helix DNA-binding domain"/>
    <property type="match status" value="1"/>
</dbReference>
<evidence type="ECO:0000259" key="4">
    <source>
        <dbReference type="PROSITE" id="PS51077"/>
    </source>
</evidence>
<dbReference type="Pfam" id="PF01614">
    <property type="entry name" value="IclR_C"/>
    <property type="match status" value="1"/>
</dbReference>
<feature type="domain" description="HTH iclR-type" evidence="4">
    <location>
        <begin position="6"/>
        <end position="65"/>
    </location>
</feature>
<keyword evidence="7" id="KW-1185">Reference proteome</keyword>
<dbReference type="PANTHER" id="PTHR30136:SF24">
    <property type="entry name" value="HTH-TYPE TRANSCRIPTIONAL REPRESSOR ALLR"/>
    <property type="match status" value="1"/>
</dbReference>
<evidence type="ECO:0000313" key="6">
    <source>
        <dbReference type="EMBL" id="AJY76224.1"/>
    </source>
</evidence>
<dbReference type="PATRIC" id="fig|1126833.4.peg.4122"/>
<dbReference type="InterPro" id="IPR050707">
    <property type="entry name" value="HTH_MetabolicPath_Reg"/>
</dbReference>
<keyword evidence="1" id="KW-0805">Transcription regulation</keyword>
<dbReference type="Proteomes" id="UP000032633">
    <property type="component" value="Chromosome"/>
</dbReference>
<reference evidence="6 7" key="1">
    <citation type="journal article" date="2015" name="J. Biotechnol.">
        <title>Complete genome sequence of Paenibacillus beijingensis 7188(T) (=DSM 24997(T)), a novel rhizobacterium from jujube garden soil.</title>
        <authorList>
            <person name="Kwak Y."/>
            <person name="Shin J.H."/>
        </authorList>
    </citation>
    <scope>NUCLEOTIDE SEQUENCE [LARGE SCALE GENOMIC DNA]</scope>
    <source>
        <strain evidence="6 7">DSM 24997</strain>
    </source>
</reference>
<dbReference type="InterPro" id="IPR036390">
    <property type="entry name" value="WH_DNA-bd_sf"/>
</dbReference>
<evidence type="ECO:0000256" key="3">
    <source>
        <dbReference type="ARBA" id="ARBA00023163"/>
    </source>
</evidence>
<dbReference type="SMART" id="SM00346">
    <property type="entry name" value="HTH_ICLR"/>
    <property type="match status" value="1"/>
</dbReference>
<evidence type="ECO:0000313" key="7">
    <source>
        <dbReference type="Proteomes" id="UP000032633"/>
    </source>
</evidence>
<dbReference type="InterPro" id="IPR014757">
    <property type="entry name" value="Tscrpt_reg_IclR_C"/>
</dbReference>
<dbReference type="GO" id="GO:0003700">
    <property type="term" value="F:DNA-binding transcription factor activity"/>
    <property type="evidence" value="ECO:0007669"/>
    <property type="project" value="TreeGrafter"/>
</dbReference>
<dbReference type="Gene3D" id="3.30.450.40">
    <property type="match status" value="1"/>
</dbReference>
<dbReference type="KEGG" id="pbj:VN24_18735"/>
<evidence type="ECO:0000259" key="5">
    <source>
        <dbReference type="PROSITE" id="PS51078"/>
    </source>
</evidence>
<evidence type="ECO:0000256" key="1">
    <source>
        <dbReference type="ARBA" id="ARBA00023015"/>
    </source>
</evidence>